<dbReference type="RefSeq" id="WP_197012811.1">
    <property type="nucleotide sequence ID" value="NZ_BAABES010000028.1"/>
</dbReference>
<gene>
    <name evidence="3" type="ORF">IW256_004452</name>
</gene>
<feature type="region of interest" description="Disordered" evidence="2">
    <location>
        <begin position="1"/>
        <end position="24"/>
    </location>
</feature>
<dbReference type="SUPFAM" id="SSF48264">
    <property type="entry name" value="Cytochrome P450"/>
    <property type="match status" value="1"/>
</dbReference>
<evidence type="ECO:0000256" key="1">
    <source>
        <dbReference type="ARBA" id="ARBA00010617"/>
    </source>
</evidence>
<dbReference type="PROSITE" id="PS00086">
    <property type="entry name" value="CYTOCHROME_P450"/>
    <property type="match status" value="1"/>
</dbReference>
<comment type="similarity">
    <text evidence="1">Belongs to the cytochrome P450 family.</text>
</comment>
<dbReference type="Gene3D" id="1.10.630.10">
    <property type="entry name" value="Cytochrome P450"/>
    <property type="match status" value="1"/>
</dbReference>
<organism evidence="3 4">
    <name type="scientific">Actinomadura viridis</name>
    <dbReference type="NCBI Taxonomy" id="58110"/>
    <lineage>
        <taxon>Bacteria</taxon>
        <taxon>Bacillati</taxon>
        <taxon>Actinomycetota</taxon>
        <taxon>Actinomycetes</taxon>
        <taxon>Streptosporangiales</taxon>
        <taxon>Thermomonosporaceae</taxon>
        <taxon>Actinomadura</taxon>
    </lineage>
</organism>
<dbReference type="EMBL" id="JADOUA010000001">
    <property type="protein sequence ID" value="MBG6090339.1"/>
    <property type="molecule type" value="Genomic_DNA"/>
</dbReference>
<comment type="caution">
    <text evidence="3">The sequence shown here is derived from an EMBL/GenBank/DDBJ whole genome shotgun (WGS) entry which is preliminary data.</text>
</comment>
<proteinExistence type="inferred from homology"/>
<dbReference type="PANTHER" id="PTHR46696">
    <property type="entry name" value="P450, PUTATIVE (EUROFUNG)-RELATED"/>
    <property type="match status" value="1"/>
</dbReference>
<dbReference type="GO" id="GO:0005506">
    <property type="term" value="F:iron ion binding"/>
    <property type="evidence" value="ECO:0007669"/>
    <property type="project" value="InterPro"/>
</dbReference>
<evidence type="ECO:0000256" key="2">
    <source>
        <dbReference type="SAM" id="MobiDB-lite"/>
    </source>
</evidence>
<dbReference type="PANTHER" id="PTHR46696:SF1">
    <property type="entry name" value="CYTOCHROME P450 YJIB-RELATED"/>
    <property type="match status" value="1"/>
</dbReference>
<name>A0A931DKE8_9ACTN</name>
<accession>A0A931DKE8</accession>
<dbReference type="AlphaFoldDB" id="A0A931DKE8"/>
<dbReference type="InterPro" id="IPR002397">
    <property type="entry name" value="Cyt_P450_B"/>
</dbReference>
<dbReference type="GO" id="GO:0016705">
    <property type="term" value="F:oxidoreductase activity, acting on paired donors, with incorporation or reduction of molecular oxygen"/>
    <property type="evidence" value="ECO:0007669"/>
    <property type="project" value="InterPro"/>
</dbReference>
<dbReference type="Proteomes" id="UP000614047">
    <property type="component" value="Unassembled WGS sequence"/>
</dbReference>
<feature type="region of interest" description="Disordered" evidence="2">
    <location>
        <begin position="422"/>
        <end position="448"/>
    </location>
</feature>
<dbReference type="InterPro" id="IPR017972">
    <property type="entry name" value="Cyt_P450_CS"/>
</dbReference>
<dbReference type="GO" id="GO:0004497">
    <property type="term" value="F:monooxygenase activity"/>
    <property type="evidence" value="ECO:0007669"/>
    <property type="project" value="InterPro"/>
</dbReference>
<keyword evidence="4" id="KW-1185">Reference proteome</keyword>
<sequence length="463" mass="49954">METPTPEFDPTPLEALRPAPLHTAETGTPPSVFYEALRAEYGPVAPIDMFGVPAWLVMGYSQALEILRDSRSVWSKRPESWRALNEGRVPADWPLLHVYSVRNSLFSDGADLARLRGAWSAGLRPFQDRGRPQAKDLERAVTQYADDLLTLLSEGGRTGQADLVAQYARPLPLMIVNRLLGFENAAQGEEMLKDLWRMLEAGPEAAGAAARLFEAVTQVCTARLADPRDDLPSHMLAATPDMTVDELVRELFTVVGLVGDYVGTLIASTVAEVINGDEAVRDSLSAGMVQEVVNRALIANPPMAHLSFRYPTTDVRMGRFLIAAGDPVVVSPMAAHADPAFTGGGSPDAIYSTRAHLAWGAGAHACLGRELATTVTMIAVSRLFERFSALRPAVPSESLDWQGSQMSHALSALPVHYELAGEPVRQPIGPPPEQVEGGEDGGAPARSAGLSFARRVLRVLRRG</sequence>
<evidence type="ECO:0000313" key="4">
    <source>
        <dbReference type="Proteomes" id="UP000614047"/>
    </source>
</evidence>
<dbReference type="GO" id="GO:0020037">
    <property type="term" value="F:heme binding"/>
    <property type="evidence" value="ECO:0007669"/>
    <property type="project" value="InterPro"/>
</dbReference>
<protein>
    <submittedName>
        <fullName evidence="3">Cytochrome P450</fullName>
    </submittedName>
</protein>
<reference evidence="3" key="1">
    <citation type="submission" date="2020-11" db="EMBL/GenBank/DDBJ databases">
        <title>Sequencing the genomes of 1000 actinobacteria strains.</title>
        <authorList>
            <person name="Klenk H.-P."/>
        </authorList>
    </citation>
    <scope>NUCLEOTIDE SEQUENCE</scope>
    <source>
        <strain evidence="3">DSM 43175</strain>
    </source>
</reference>
<dbReference type="PRINTS" id="PR00359">
    <property type="entry name" value="BP450"/>
</dbReference>
<evidence type="ECO:0000313" key="3">
    <source>
        <dbReference type="EMBL" id="MBG6090339.1"/>
    </source>
</evidence>
<dbReference type="InterPro" id="IPR036396">
    <property type="entry name" value="Cyt_P450_sf"/>
</dbReference>